<reference evidence="2 3" key="1">
    <citation type="journal article" date="2023" name="G3 (Bethesda)">
        <title>A chromosome-level genome assembly of Zasmidium syzygii isolated from banana leaves.</title>
        <authorList>
            <person name="van Westerhoven A.C."/>
            <person name="Mehrabi R."/>
            <person name="Talebi R."/>
            <person name="Steentjes M.B.F."/>
            <person name="Corcolon B."/>
            <person name="Chong P.A."/>
            <person name="Kema G.H.J."/>
            <person name="Seidl M.F."/>
        </authorList>
    </citation>
    <scope>NUCLEOTIDE SEQUENCE [LARGE SCALE GENOMIC DNA]</scope>
    <source>
        <strain evidence="2 3">P124</strain>
    </source>
</reference>
<feature type="compositionally biased region" description="Polar residues" evidence="1">
    <location>
        <begin position="17"/>
        <end position="28"/>
    </location>
</feature>
<proteinExistence type="predicted"/>
<organism evidence="2 3">
    <name type="scientific">Zasmidium cellare</name>
    <name type="common">Wine cellar mold</name>
    <name type="synonym">Racodium cellare</name>
    <dbReference type="NCBI Taxonomy" id="395010"/>
    <lineage>
        <taxon>Eukaryota</taxon>
        <taxon>Fungi</taxon>
        <taxon>Dikarya</taxon>
        <taxon>Ascomycota</taxon>
        <taxon>Pezizomycotina</taxon>
        <taxon>Dothideomycetes</taxon>
        <taxon>Dothideomycetidae</taxon>
        <taxon>Mycosphaerellales</taxon>
        <taxon>Mycosphaerellaceae</taxon>
        <taxon>Zasmidium</taxon>
    </lineage>
</organism>
<dbReference type="EMBL" id="JAXOVC010000002">
    <property type="protein sequence ID" value="KAK4505889.1"/>
    <property type="molecule type" value="Genomic_DNA"/>
</dbReference>
<accession>A0ABR0EX09</accession>
<protein>
    <submittedName>
        <fullName evidence="2">Uncharacterized protein</fullName>
    </submittedName>
</protein>
<name>A0ABR0EX09_ZASCE</name>
<keyword evidence="3" id="KW-1185">Reference proteome</keyword>
<sequence length="556" mass="61718">MSGNSKKKPKQIDFIVNTGNPNDASSQANKKRVRSVAALKSWPERRKRIFEQLESSSAGGSGSGGSSGQSAFLVETEPTTTTFTAGPSSTEKKRTASHPTGLVAGPPRPAPPPPAKEPTYIGLGAGSSIALYHDALSRVPATKAAVEQVHLIHPDTPCQCKQCRSKRRIANTPLGAVSSTQHIVPDRRKRMADGSEKPMAFVGGGDMAMLTPPSSPGRSPGGRGDPFNCYPVPYQPWFDHILHHMMTVYAPRGWPALKITDEQGVKWEWFMTQNALSEPALFYVRLLFGSGDMIKLGTVRSEIMFWLRAQAIKAINEALTEPSRACSDAIILAVGRIALHEHMYGDKHASAHVHRPAQKRMIEMRGGMKALEFPELVKRLMRWSDRIMAVGSGTARLLEDDEQNPNFTLRESVGAIERWAPHEMPGVRSKIKISDLVNEEDEEDLLFHRPCFTNNTANRYNNKQHIMTDIDWSQVTSQSDLRALGVTANCFTINHVPETIKERLLRKLLGRPKRDMEFVLVAKGPEHMLEALGTVKMETKRPRNRLKKRPPQARNG</sequence>
<feature type="region of interest" description="Disordered" evidence="1">
    <location>
        <begin position="1"/>
        <end position="119"/>
    </location>
</feature>
<evidence type="ECO:0000313" key="2">
    <source>
        <dbReference type="EMBL" id="KAK4505889.1"/>
    </source>
</evidence>
<dbReference type="PANTHER" id="PTHR37540">
    <property type="entry name" value="TRANSCRIPTION FACTOR (ACR-2), PUTATIVE-RELATED-RELATED"/>
    <property type="match status" value="1"/>
</dbReference>
<evidence type="ECO:0000256" key="1">
    <source>
        <dbReference type="SAM" id="MobiDB-lite"/>
    </source>
</evidence>
<feature type="compositionally biased region" description="Pro residues" evidence="1">
    <location>
        <begin position="106"/>
        <end position="116"/>
    </location>
</feature>
<dbReference type="PANTHER" id="PTHR37540:SF5">
    <property type="entry name" value="TRANSCRIPTION FACTOR DOMAIN-CONTAINING PROTEIN"/>
    <property type="match status" value="1"/>
</dbReference>
<feature type="compositionally biased region" description="Low complexity" evidence="1">
    <location>
        <begin position="68"/>
        <end position="89"/>
    </location>
</feature>
<comment type="caution">
    <text evidence="2">The sequence shown here is derived from an EMBL/GenBank/DDBJ whole genome shotgun (WGS) entry which is preliminary data.</text>
</comment>
<evidence type="ECO:0000313" key="3">
    <source>
        <dbReference type="Proteomes" id="UP001305779"/>
    </source>
</evidence>
<dbReference type="Proteomes" id="UP001305779">
    <property type="component" value="Unassembled WGS sequence"/>
</dbReference>
<gene>
    <name evidence="2" type="ORF">PRZ48_003854</name>
</gene>